<dbReference type="AlphaFoldDB" id="A0A1F7WKS6"/>
<dbReference type="SMART" id="SM00729">
    <property type="entry name" value="Elp3"/>
    <property type="match status" value="1"/>
</dbReference>
<dbReference type="Pfam" id="PF02310">
    <property type="entry name" value="B12-binding"/>
    <property type="match status" value="1"/>
</dbReference>
<dbReference type="PROSITE" id="PS51332">
    <property type="entry name" value="B12_BINDING"/>
    <property type="match status" value="1"/>
</dbReference>
<comment type="cofactor">
    <cofactor evidence="1">
        <name>[4Fe-4S] cluster</name>
        <dbReference type="ChEBI" id="CHEBI:49883"/>
    </cofactor>
</comment>
<dbReference type="Gene3D" id="3.80.30.20">
    <property type="entry name" value="tm_1862 like domain"/>
    <property type="match status" value="1"/>
</dbReference>
<dbReference type="SFLD" id="SFLDG01082">
    <property type="entry name" value="B12-binding_domain_containing"/>
    <property type="match status" value="1"/>
</dbReference>
<dbReference type="Proteomes" id="UP000178735">
    <property type="component" value="Unassembled WGS sequence"/>
</dbReference>
<sequence length="589" mass="65592">MSGKNGVLLLNVKRPVSGLNAGPVDCLGLFYLAAVLENKGYDPWVFHGLTSDVPDVLEKNIKEKNVAAVGFSCDYQNRSAVEELCRYVKNKYGVAVIVGGPQAVALGAEFFKESGCDYIVRGEAEDTLVELLELITQSKGGRELIKGLCWPGEDGALMTGGEREPAGDLDSLPFPAYHRALGSNRSYGGTIFTGRGCPFSCAFCYQSNHKKKVRLRSVENVMKEIAANLDKNPDLKYITVMDDTFTLNPQRVEEFCGAMNKLRIKRNIAWYCEGHVRTIARHPEMLKMMAGAGLLRLQIGVESGCRQILDIYGKNTTPEEIEFVVSEAVRCKIPQIATNLIIGGPLESEKTSEETIAFAEKLLNIAPGIIDITTGFLRPYPGTAISNAPGSFGLKISEAAEIRSFDDYPPVSVDGLSAEDIIANRVRTGRRISKTMRGLLNENKIPYETILSQYAAAREYGVTSMWYLDAFKRNVFLDEYFRLISSGAAVRMAGVPEDEFPLWRPQRTFEIWRIVDMRNGYPRIDGYVLSPLEFELLLHSSGKTTFAEVLEGLYRIFADKFEGIDELAEHAARLLKNFDSRRWVVFCKV</sequence>
<keyword evidence="3" id="KW-0479">Metal-binding</keyword>
<dbReference type="GO" id="GO:0051539">
    <property type="term" value="F:4 iron, 4 sulfur cluster binding"/>
    <property type="evidence" value="ECO:0007669"/>
    <property type="project" value="UniProtKB-KW"/>
</dbReference>
<dbReference type="GO" id="GO:0031419">
    <property type="term" value="F:cobalamin binding"/>
    <property type="evidence" value="ECO:0007669"/>
    <property type="project" value="InterPro"/>
</dbReference>
<dbReference type="InterPro" id="IPR058240">
    <property type="entry name" value="rSAM_sf"/>
</dbReference>
<comment type="caution">
    <text evidence="8">The sequence shown here is derived from an EMBL/GenBank/DDBJ whole genome shotgun (WGS) entry which is preliminary data.</text>
</comment>
<dbReference type="InterPro" id="IPR006638">
    <property type="entry name" value="Elp3/MiaA/NifB-like_rSAM"/>
</dbReference>
<dbReference type="PANTHER" id="PTHR43409:SF16">
    <property type="entry name" value="SLR0320 PROTEIN"/>
    <property type="match status" value="1"/>
</dbReference>
<evidence type="ECO:0000256" key="3">
    <source>
        <dbReference type="ARBA" id="ARBA00022723"/>
    </source>
</evidence>
<evidence type="ECO:0000256" key="4">
    <source>
        <dbReference type="ARBA" id="ARBA00023004"/>
    </source>
</evidence>
<accession>A0A1F7WKS6</accession>
<evidence type="ECO:0000313" key="8">
    <source>
        <dbReference type="EMBL" id="OGM03127.1"/>
    </source>
</evidence>
<dbReference type="InterPro" id="IPR023404">
    <property type="entry name" value="rSAM_horseshoe"/>
</dbReference>
<dbReference type="CDD" id="cd02068">
    <property type="entry name" value="radical_SAM_B12_BD"/>
    <property type="match status" value="1"/>
</dbReference>
<keyword evidence="5" id="KW-0411">Iron-sulfur</keyword>
<dbReference type="Pfam" id="PF04055">
    <property type="entry name" value="Radical_SAM"/>
    <property type="match status" value="1"/>
</dbReference>
<dbReference type="CDD" id="cd01335">
    <property type="entry name" value="Radical_SAM"/>
    <property type="match status" value="1"/>
</dbReference>
<protein>
    <submittedName>
        <fullName evidence="8">Uncharacterized protein</fullName>
    </submittedName>
</protein>
<keyword evidence="2" id="KW-0949">S-adenosyl-L-methionine</keyword>
<evidence type="ECO:0000313" key="9">
    <source>
        <dbReference type="Proteomes" id="UP000178735"/>
    </source>
</evidence>
<dbReference type="EMBL" id="MGFH01000187">
    <property type="protein sequence ID" value="OGM03127.1"/>
    <property type="molecule type" value="Genomic_DNA"/>
</dbReference>
<dbReference type="InterPro" id="IPR034466">
    <property type="entry name" value="Methyltransferase_Class_B"/>
</dbReference>
<evidence type="ECO:0000256" key="1">
    <source>
        <dbReference type="ARBA" id="ARBA00001966"/>
    </source>
</evidence>
<dbReference type="SUPFAM" id="SSF102114">
    <property type="entry name" value="Radical SAM enzymes"/>
    <property type="match status" value="1"/>
</dbReference>
<dbReference type="InterPro" id="IPR051198">
    <property type="entry name" value="BchE-like"/>
</dbReference>
<evidence type="ECO:0000256" key="2">
    <source>
        <dbReference type="ARBA" id="ARBA00022691"/>
    </source>
</evidence>
<evidence type="ECO:0000259" key="7">
    <source>
        <dbReference type="PROSITE" id="PS51918"/>
    </source>
</evidence>
<dbReference type="InterPro" id="IPR007197">
    <property type="entry name" value="rSAM"/>
</dbReference>
<proteinExistence type="predicted"/>
<evidence type="ECO:0000259" key="6">
    <source>
        <dbReference type="PROSITE" id="PS51332"/>
    </source>
</evidence>
<dbReference type="Gene3D" id="3.40.50.280">
    <property type="entry name" value="Cobalamin-binding domain"/>
    <property type="match status" value="1"/>
</dbReference>
<organism evidence="8 9">
    <name type="scientific">Candidatus Wallbacteria bacterium GWC2_49_35</name>
    <dbReference type="NCBI Taxonomy" id="1817813"/>
    <lineage>
        <taxon>Bacteria</taxon>
        <taxon>Candidatus Walliibacteriota</taxon>
    </lineage>
</organism>
<dbReference type="PANTHER" id="PTHR43409">
    <property type="entry name" value="ANAEROBIC MAGNESIUM-PROTOPORPHYRIN IX MONOMETHYL ESTER CYCLASE-RELATED"/>
    <property type="match status" value="1"/>
</dbReference>
<evidence type="ECO:0000256" key="5">
    <source>
        <dbReference type="ARBA" id="ARBA00023014"/>
    </source>
</evidence>
<dbReference type="SFLD" id="SFLDG01123">
    <property type="entry name" value="methyltransferase_(Class_B)"/>
    <property type="match status" value="1"/>
</dbReference>
<name>A0A1F7WKS6_9BACT</name>
<dbReference type="SFLD" id="SFLDS00029">
    <property type="entry name" value="Radical_SAM"/>
    <property type="match status" value="1"/>
</dbReference>
<reference evidence="8 9" key="1">
    <citation type="journal article" date="2016" name="Nat. Commun.">
        <title>Thousands of microbial genomes shed light on interconnected biogeochemical processes in an aquifer system.</title>
        <authorList>
            <person name="Anantharaman K."/>
            <person name="Brown C.T."/>
            <person name="Hug L.A."/>
            <person name="Sharon I."/>
            <person name="Castelle C.J."/>
            <person name="Probst A.J."/>
            <person name="Thomas B.C."/>
            <person name="Singh A."/>
            <person name="Wilkins M.J."/>
            <person name="Karaoz U."/>
            <person name="Brodie E.L."/>
            <person name="Williams K.H."/>
            <person name="Hubbard S.S."/>
            <person name="Banfield J.F."/>
        </authorList>
    </citation>
    <scope>NUCLEOTIDE SEQUENCE [LARGE SCALE GENOMIC DNA]</scope>
</reference>
<dbReference type="GO" id="GO:0005829">
    <property type="term" value="C:cytosol"/>
    <property type="evidence" value="ECO:0007669"/>
    <property type="project" value="TreeGrafter"/>
</dbReference>
<gene>
    <name evidence="8" type="ORF">A2008_03060</name>
</gene>
<dbReference type="PROSITE" id="PS51918">
    <property type="entry name" value="RADICAL_SAM"/>
    <property type="match status" value="1"/>
</dbReference>
<dbReference type="GO" id="GO:0003824">
    <property type="term" value="F:catalytic activity"/>
    <property type="evidence" value="ECO:0007669"/>
    <property type="project" value="InterPro"/>
</dbReference>
<feature type="domain" description="B12-binding" evidence="6">
    <location>
        <begin position="12"/>
        <end position="142"/>
    </location>
</feature>
<keyword evidence="4" id="KW-0408">Iron</keyword>
<dbReference type="InterPro" id="IPR006158">
    <property type="entry name" value="Cobalamin-bd"/>
</dbReference>
<dbReference type="STRING" id="1817813.A2008_03060"/>
<feature type="domain" description="Radical SAM core" evidence="7">
    <location>
        <begin position="183"/>
        <end position="419"/>
    </location>
</feature>
<dbReference type="GO" id="GO:0046872">
    <property type="term" value="F:metal ion binding"/>
    <property type="evidence" value="ECO:0007669"/>
    <property type="project" value="UniProtKB-KW"/>
</dbReference>